<gene>
    <name evidence="2" type="ORF">HQ865_05200</name>
</gene>
<keyword evidence="3" id="KW-1185">Reference proteome</keyword>
<proteinExistence type="predicted"/>
<evidence type="ECO:0000313" key="3">
    <source>
        <dbReference type="Proteomes" id="UP000505355"/>
    </source>
</evidence>
<dbReference type="KEGG" id="mmab:HQ865_05200"/>
<reference evidence="2 3" key="1">
    <citation type="submission" date="2020-05" db="EMBL/GenBank/DDBJ databases">
        <title>Mucilaginibacter mali sp. nov.</title>
        <authorList>
            <person name="Kim H.S."/>
            <person name="Lee K.C."/>
            <person name="Suh M.K."/>
            <person name="Kim J.-S."/>
            <person name="Han K.-I."/>
            <person name="Eom M.K."/>
            <person name="Shin Y.K."/>
            <person name="Lee J.-S."/>
        </authorList>
    </citation>
    <scope>NUCLEOTIDE SEQUENCE [LARGE SCALE GENOMIC DNA]</scope>
    <source>
        <strain evidence="2 3">G2-14</strain>
    </source>
</reference>
<accession>A0A7D4QDT6</accession>
<dbReference type="Proteomes" id="UP000505355">
    <property type="component" value="Chromosome"/>
</dbReference>
<organism evidence="2 3">
    <name type="scientific">Mucilaginibacter mali</name>
    <dbReference type="NCBI Taxonomy" id="2740462"/>
    <lineage>
        <taxon>Bacteria</taxon>
        <taxon>Pseudomonadati</taxon>
        <taxon>Bacteroidota</taxon>
        <taxon>Sphingobacteriia</taxon>
        <taxon>Sphingobacteriales</taxon>
        <taxon>Sphingobacteriaceae</taxon>
        <taxon>Mucilaginibacter</taxon>
    </lineage>
</organism>
<dbReference type="AlphaFoldDB" id="A0A7D4QDT6"/>
<keyword evidence="1" id="KW-0732">Signal</keyword>
<name>A0A7D4QDT6_9SPHI</name>
<evidence type="ECO:0000313" key="2">
    <source>
        <dbReference type="EMBL" id="QKJ29172.1"/>
    </source>
</evidence>
<feature type="chain" id="PRO_5028880844" evidence="1">
    <location>
        <begin position="27"/>
        <end position="275"/>
    </location>
</feature>
<dbReference type="RefSeq" id="WP_173413867.1">
    <property type="nucleotide sequence ID" value="NZ_CP054139.1"/>
</dbReference>
<protein>
    <submittedName>
        <fullName evidence="2">Uncharacterized protein</fullName>
    </submittedName>
</protein>
<evidence type="ECO:0000256" key="1">
    <source>
        <dbReference type="SAM" id="SignalP"/>
    </source>
</evidence>
<feature type="signal peptide" evidence="1">
    <location>
        <begin position="1"/>
        <end position="26"/>
    </location>
</feature>
<sequence>MNNSTPQKCRLILEALLVVTAITANAQKLPSVQKTSVYAPINVKTDGKTNEWENKFEAQNNATGLYYTMANDGDKLYLTIQGRPGTGSPISKMQNGGITLTFKSNDKSVKPVVFDFLIFERNGLTDVGKKMNAADAKMDSLLGPINTQVSNALKEIGVKGVNDITDTLISVYNEYGIKQAVQYDSKKALTCEIAIPLKYISHLMKDGAFKYNVKLNAMKMGKVSIVMNGSPVAPGSAGEAKAAVMFSSISISGTGGMGDVFNDTDFSGAYILAKK</sequence>
<dbReference type="EMBL" id="CP054139">
    <property type="protein sequence ID" value="QKJ29172.1"/>
    <property type="molecule type" value="Genomic_DNA"/>
</dbReference>